<name>A0A812E9T5_ACAPH</name>
<sequence>MEEEDQIVEKSPDETGIEDVKPSQVKSLDNDEITEASKNSGRSSDNDEITEASKNSGRSSGRLMWIKTFFHERGNPCDFPPILVGQRSGWSRWPGAPSWVLGHRWCGVLSCNLVFIHVHVVLGFVSHSAGRRNVDLSPMSIGSSGFPCFSVYHCACLLSIFLSIVVSVFIYVYFSAFLSLVGFICQPIYLHINICFSIYHCIYLYNDKITEASKNSGRSSGRLMWIKTVLCKPSVIMITTILVFEGSYRIAPYLKIDHRYTGRLIWIKTLLREPRLLTTAQIAFLGCSYRIASCLNIDKKYVDALVFLFEHYFQFPFREFFFHI</sequence>
<evidence type="ECO:0000256" key="2">
    <source>
        <dbReference type="SAM" id="Phobius"/>
    </source>
</evidence>
<evidence type="ECO:0000256" key="1">
    <source>
        <dbReference type="SAM" id="MobiDB-lite"/>
    </source>
</evidence>
<keyword evidence="4" id="KW-1185">Reference proteome</keyword>
<gene>
    <name evidence="3" type="ORF">SPHA_70911</name>
</gene>
<feature type="transmembrane region" description="Helical" evidence="2">
    <location>
        <begin position="146"/>
        <end position="174"/>
    </location>
</feature>
<feature type="region of interest" description="Disordered" evidence="1">
    <location>
        <begin position="1"/>
        <end position="56"/>
    </location>
</feature>
<keyword evidence="2" id="KW-1133">Transmembrane helix</keyword>
<protein>
    <submittedName>
        <fullName evidence="3">Uncharacterized protein</fullName>
    </submittedName>
</protein>
<reference evidence="3" key="1">
    <citation type="submission" date="2021-01" db="EMBL/GenBank/DDBJ databases">
        <authorList>
            <person name="Li R."/>
            <person name="Bekaert M."/>
        </authorList>
    </citation>
    <scope>NUCLEOTIDE SEQUENCE</scope>
    <source>
        <strain evidence="3">Farmed</strain>
    </source>
</reference>
<accession>A0A812E9T5</accession>
<comment type="caution">
    <text evidence="3">The sequence shown here is derived from an EMBL/GenBank/DDBJ whole genome shotgun (WGS) entry which is preliminary data.</text>
</comment>
<keyword evidence="2" id="KW-0812">Transmembrane</keyword>
<keyword evidence="2" id="KW-0472">Membrane</keyword>
<dbReference type="AlphaFoldDB" id="A0A812E9T5"/>
<feature type="compositionally biased region" description="Basic and acidic residues" evidence="1">
    <location>
        <begin position="7"/>
        <end position="21"/>
    </location>
</feature>
<dbReference type="Proteomes" id="UP000597762">
    <property type="component" value="Unassembled WGS sequence"/>
</dbReference>
<organism evidence="3 4">
    <name type="scientific">Acanthosepion pharaonis</name>
    <name type="common">Pharaoh cuttlefish</name>
    <name type="synonym">Sepia pharaonis</name>
    <dbReference type="NCBI Taxonomy" id="158019"/>
    <lineage>
        <taxon>Eukaryota</taxon>
        <taxon>Metazoa</taxon>
        <taxon>Spiralia</taxon>
        <taxon>Lophotrochozoa</taxon>
        <taxon>Mollusca</taxon>
        <taxon>Cephalopoda</taxon>
        <taxon>Coleoidea</taxon>
        <taxon>Decapodiformes</taxon>
        <taxon>Sepiida</taxon>
        <taxon>Sepiina</taxon>
        <taxon>Sepiidae</taxon>
        <taxon>Acanthosepion</taxon>
    </lineage>
</organism>
<evidence type="ECO:0000313" key="4">
    <source>
        <dbReference type="Proteomes" id="UP000597762"/>
    </source>
</evidence>
<proteinExistence type="predicted"/>
<dbReference type="EMBL" id="CAHIKZ030005193">
    <property type="protein sequence ID" value="CAE1320694.1"/>
    <property type="molecule type" value="Genomic_DNA"/>
</dbReference>
<evidence type="ECO:0000313" key="3">
    <source>
        <dbReference type="EMBL" id="CAE1320694.1"/>
    </source>
</evidence>
<feature type="transmembrane region" description="Helical" evidence="2">
    <location>
        <begin position="180"/>
        <end position="205"/>
    </location>
</feature>